<feature type="compositionally biased region" description="Polar residues" evidence="1">
    <location>
        <begin position="17"/>
        <end position="27"/>
    </location>
</feature>
<evidence type="ECO:0000256" key="1">
    <source>
        <dbReference type="SAM" id="MobiDB-lite"/>
    </source>
</evidence>
<organism evidence="3 4">
    <name type="scientific">Schaalia cardiffensis F0333</name>
    <dbReference type="NCBI Taxonomy" id="888050"/>
    <lineage>
        <taxon>Bacteria</taxon>
        <taxon>Bacillati</taxon>
        <taxon>Actinomycetota</taxon>
        <taxon>Actinomycetes</taxon>
        <taxon>Actinomycetales</taxon>
        <taxon>Actinomycetaceae</taxon>
        <taxon>Schaalia</taxon>
    </lineage>
</organism>
<dbReference type="AlphaFoldDB" id="N6W969"/>
<dbReference type="RefSeq" id="WP_005961513.1">
    <property type="nucleotide sequence ID" value="NZ_CP040505.1"/>
</dbReference>
<feature type="domain" description="N-acetyltransferase" evidence="2">
    <location>
        <begin position="202"/>
        <end position="353"/>
    </location>
</feature>
<evidence type="ECO:0000313" key="3">
    <source>
        <dbReference type="EMBL" id="ENO19110.1"/>
    </source>
</evidence>
<gene>
    <name evidence="3" type="ORF">HMPREF9004_0029</name>
</gene>
<dbReference type="InterPro" id="IPR000182">
    <property type="entry name" value="GNAT_dom"/>
</dbReference>
<evidence type="ECO:0000259" key="2">
    <source>
        <dbReference type="PROSITE" id="PS51186"/>
    </source>
</evidence>
<dbReference type="PATRIC" id="fig|888050.3.peg.28"/>
<reference evidence="3 4" key="1">
    <citation type="submission" date="2013-03" db="EMBL/GenBank/DDBJ databases">
        <title>Reference genome for the Human Microbiome Project.</title>
        <authorList>
            <person name="Aqrawi P."/>
            <person name="Ayvaz T."/>
            <person name="Bess C."/>
            <person name="Blankenburg K."/>
            <person name="Coyle M."/>
            <person name="Deng J."/>
            <person name="Forbes L."/>
            <person name="Fowler G."/>
            <person name="Francisco L."/>
            <person name="Fu Q."/>
            <person name="Gibbs R."/>
            <person name="Gross S."/>
            <person name="Gubbala S."/>
            <person name="Hale W."/>
            <person name="Hemphill L."/>
            <person name="Highlander S."/>
            <person name="Hirani K."/>
            <person name="Jackson L."/>
            <person name="Jakkamsetti A."/>
            <person name="Javaid M."/>
            <person name="Jayaseelan J.C."/>
            <person name="Jiang H."/>
            <person name="Joshi V."/>
            <person name="Korchina V."/>
            <person name="Kovar C."/>
            <person name="Lara F."/>
            <person name="Lee S."/>
            <person name="Liu Y."/>
            <person name="Mata R."/>
            <person name="Mathew T."/>
            <person name="Munidasa M."/>
            <person name="Muzny D."/>
            <person name="Nazareth L."/>
            <person name="Ngo R."/>
            <person name="Nguyen L."/>
            <person name="Nguyen N."/>
            <person name="Okwuonu G."/>
            <person name="Ongeri F."/>
            <person name="Palculict T."/>
            <person name="Patil S."/>
            <person name="Petrosino J."/>
            <person name="Pham C."/>
            <person name="Pham P."/>
            <person name="Pu L.-L."/>
            <person name="Qin X."/>
            <person name="Qu J."/>
            <person name="Reid J."/>
            <person name="Ross M."/>
            <person name="Ruth R."/>
            <person name="Saada N."/>
            <person name="San Lucas F."/>
            <person name="Santibanez J."/>
            <person name="Shang Y."/>
            <person name="Simmons D."/>
            <person name="Song X.-Z."/>
            <person name="Tang L.-Y."/>
            <person name="Thornton R."/>
            <person name="Warren J."/>
            <person name="Weissenberger G."/>
            <person name="Wilczek-Boney K."/>
            <person name="Worley K."/>
            <person name="Youmans B."/>
            <person name="Zhang J."/>
            <person name="Zhang L."/>
            <person name="Zhao Z."/>
            <person name="Zhou C."/>
            <person name="Zhu D."/>
            <person name="Zhu Y."/>
        </authorList>
    </citation>
    <scope>NUCLEOTIDE SEQUENCE [LARGE SCALE GENOMIC DNA]</scope>
    <source>
        <strain evidence="3 4">F0333</strain>
    </source>
</reference>
<dbReference type="eggNOG" id="COG0456">
    <property type="taxonomic scope" value="Bacteria"/>
</dbReference>
<dbReference type="PROSITE" id="PS51186">
    <property type="entry name" value="GNAT"/>
    <property type="match status" value="1"/>
</dbReference>
<dbReference type="Proteomes" id="UP000013015">
    <property type="component" value="Unassembled WGS sequence"/>
</dbReference>
<sequence>MTDSDALSGETLPVDTTCPSDTVSPTPVSLPESHHGIVWEVLEPAHLHKLAALISRMEAQDNPPYRTSTDEVAEMLAEDRTWRGLAGFATRGIAKGRMVAFGQVVLRKPGIVECLCQGGVDPSFRRIGLGGSLVAWQEATARQMLARIPDLGRAQIAMQVEVGQEDLEEQLKLRGFHWARTYYELRADLSRIPNAPDLGSYLRIEPWGPEWEEPARMASNRLSELEWGRPPLTQEQWLSGRSAFVPEWSFVAVDRRGDRPRLLGFLLASKYVQDWAVLGWREGYIDQMGVLEEARSSHAVNALIIASMRAMAEGGMDRIGAGLGSANHSGALAVYDYLGFVTVAQTRLYALEV</sequence>
<proteinExistence type="predicted"/>
<dbReference type="STRING" id="888050.HMPREF9004_0029"/>
<dbReference type="Gene3D" id="3.40.630.30">
    <property type="match status" value="1"/>
</dbReference>
<keyword evidence="4" id="KW-1185">Reference proteome</keyword>
<protein>
    <recommendedName>
        <fullName evidence="2">N-acetyltransferase domain-containing protein</fullName>
    </recommendedName>
</protein>
<dbReference type="SUPFAM" id="SSF55729">
    <property type="entry name" value="Acyl-CoA N-acyltransferases (Nat)"/>
    <property type="match status" value="2"/>
</dbReference>
<dbReference type="HOGENOM" id="CLU_056890_0_1_11"/>
<dbReference type="EMBL" id="AQHZ01000001">
    <property type="protein sequence ID" value="ENO19110.1"/>
    <property type="molecule type" value="Genomic_DNA"/>
</dbReference>
<feature type="region of interest" description="Disordered" evidence="1">
    <location>
        <begin position="1"/>
        <end position="29"/>
    </location>
</feature>
<dbReference type="GO" id="GO:0016747">
    <property type="term" value="F:acyltransferase activity, transferring groups other than amino-acyl groups"/>
    <property type="evidence" value="ECO:0007669"/>
    <property type="project" value="InterPro"/>
</dbReference>
<comment type="caution">
    <text evidence="3">The sequence shown here is derived from an EMBL/GenBank/DDBJ whole genome shotgun (WGS) entry which is preliminary data.</text>
</comment>
<dbReference type="InterPro" id="IPR016181">
    <property type="entry name" value="Acyl_CoA_acyltransferase"/>
</dbReference>
<name>N6W969_9ACTO</name>
<evidence type="ECO:0000313" key="4">
    <source>
        <dbReference type="Proteomes" id="UP000013015"/>
    </source>
</evidence>
<accession>N6W969</accession>